<dbReference type="Pfam" id="PF24606">
    <property type="entry name" value="CEMIP_beta-hel"/>
    <property type="match status" value="1"/>
</dbReference>
<dbReference type="Gene3D" id="2.160.20.10">
    <property type="entry name" value="Single-stranded right-handed beta-helix, Pectin lyase-like"/>
    <property type="match status" value="1"/>
</dbReference>
<comment type="caution">
    <text evidence="6">The sequence shown here is derived from an EMBL/GenBank/DDBJ whole genome shotgun (WGS) entry which is preliminary data.</text>
</comment>
<dbReference type="PANTHER" id="PTHR46769">
    <property type="entry name" value="POLYCYSTIC KIDNEY AND HEPATIC DISEASE 1 (AUTOSOMAL RECESSIVE)-LIKE 1"/>
    <property type="match status" value="1"/>
</dbReference>
<keyword evidence="3" id="KW-0732">Signal</keyword>
<evidence type="ECO:0000313" key="7">
    <source>
        <dbReference type="Proteomes" id="UP001239909"/>
    </source>
</evidence>
<sequence>MLEDWIGEVGELELSQGAAESWQRVAFDREIEDPVVVAGSQSANGAHPFTLAIRGVDETGFEIRIDEWDYLDGAHGAETVSWIAVSEGRHALADGRVIEAGAATLAAVDGPRFAGIGFAAEYGTAPVVLGQIQSETDGAATTRLHAVTAEGFAASLQAEEAATGAVAASFGWIAVAGAAVEQASGQASGQVAGVTHVPGGFEAEAGAIFAQAQTANGPDTATVALDLAGDRIWIAEEASADAETTHAAETVGFAGFDLGGLAAIGLDAAPAAADLAADGPVERWSDPATWGGALPGPGDVVVIEAGRTVLLDTDVALAGLMVHGTLVAEDSRDLALATDWMMVMDGGDFIVGTADAPFVHEFTLTLTGDPEDRTDWASLHDDHADACPVTGGVCKCALAALEADETGFLMAMGEGSTIALHSADAAKTDWTRLAATVEAGSRMLRLEADAGWEVGDAIVIASTDFDMEQAETATIAAISADGTRIELDRALAHMHFGALQTYADGSLLDTRAEVGLLSRNIVIRGDEDAHLDGFGGHTMVMQGAEMRIAGVEFTRMGQAGALGKYPAHWHQIGDAAGQWITDSSFHETYNRAITVHGTDNARIEDNVAHDVIGHTFFLEDGSETGNRFEGNLGLVTRAAAPGEGTTPTDETHVATFWITNPDNTFLGNVAGGAEHGGFWFAPAPGEATLALGRFEGNVAHSNAFANLAFDGHADPETGVFVESEYHPAGDAVVRDFTSYKSADRAIWVRAEGIEFHDVKSADNARATFFSYNQVIYDSLIVGRSANIGTPETAEEIAQGRSLPEPYNGRYFRGHSIYDGPSGVIDSHFAGFTDLDAAFQSNGAAQKSPAHFVSGLGFEDVSAAGRVDFAPQTHVGHMWSSGILDVDGSLSGTAGARLMPILADTAGGESRLHVPDGGIRREDWGAWVLAEADIGLLRADTDIAPGTADVVRWTRSDGETIADGGTFDTYHQSAAVLNSDLSYRLQYPEIPGEITLSLRFAEAGDTVLVELPGMPSDAALTGAVEVAGRAALAAADGSAFTREGDLLVLRLVADTEEADPRFRANTALGAAAASRFVAGVRIETGAPGNPVVADFDGGADPRLVASGRSAAVSAPTPAWQDQPDSIVFWDVVSDGDGSAGHGDMSILLDGADWSGADTLDIRAATQALGGGTVAGYKVFIRDAGDGVSYLGQHDGHAAVDLSGLAPELRDEVDQLLFRVAETAVAPDIAAAGDGQRLILFDVTLGAGFAARAVDLPALIPAGESFGIVSAAITGAQGGQAGLAVAGVSDPVGGRVRTGVPGQGDNVFFDTDADFRGIASFTVTLRDAAGREDTARVSFEVTA</sequence>
<dbReference type="InterPro" id="IPR052387">
    <property type="entry name" value="Fibrocystin"/>
</dbReference>
<evidence type="ECO:0000256" key="3">
    <source>
        <dbReference type="ARBA" id="ARBA00022729"/>
    </source>
</evidence>
<protein>
    <recommendedName>
        <fullName evidence="5">G8 domain-containing protein</fullName>
    </recommendedName>
</protein>
<gene>
    <name evidence="6" type="ORF">LNKW23_34180</name>
</gene>
<dbReference type="RefSeq" id="WP_285673183.1">
    <property type="nucleotide sequence ID" value="NZ_BSYI01000031.1"/>
</dbReference>
<dbReference type="Gene3D" id="2.60.40.2080">
    <property type="match status" value="1"/>
</dbReference>
<evidence type="ECO:0000259" key="5">
    <source>
        <dbReference type="PROSITE" id="PS51484"/>
    </source>
</evidence>
<dbReference type="InterPro" id="IPR012334">
    <property type="entry name" value="Pectin_lyas_fold"/>
</dbReference>
<evidence type="ECO:0000313" key="6">
    <source>
        <dbReference type="EMBL" id="GMG84204.1"/>
    </source>
</evidence>
<dbReference type="SUPFAM" id="SSF51126">
    <property type="entry name" value="Pectin lyase-like"/>
    <property type="match status" value="1"/>
</dbReference>
<feature type="domain" description="G8" evidence="5">
    <location>
        <begin position="288"/>
        <end position="435"/>
    </location>
</feature>
<keyword evidence="2" id="KW-0472">Membrane</keyword>
<reference evidence="6 7" key="1">
    <citation type="submission" date="2023-04" db="EMBL/GenBank/DDBJ databases">
        <title>Marinoamorphus aggregata gen. nov., sp. Nov., isolate from tissue of brittle star Ophioplocus japonicus.</title>
        <authorList>
            <person name="Kawano K."/>
            <person name="Sawayama S."/>
            <person name="Nakagawa S."/>
        </authorList>
    </citation>
    <scope>NUCLEOTIDE SEQUENCE [LARGE SCALE GENOMIC DNA]</scope>
    <source>
        <strain evidence="6 7">NKW23</strain>
    </source>
</reference>
<keyword evidence="2" id="KW-1003">Cell membrane</keyword>
<dbReference type="Pfam" id="PF10162">
    <property type="entry name" value="G8"/>
    <property type="match status" value="1"/>
</dbReference>
<accession>A0ABQ6LP94</accession>
<dbReference type="InterPro" id="IPR055401">
    <property type="entry name" value="CEMIP_beta-hel_dom"/>
</dbReference>
<dbReference type="InterPro" id="IPR037221">
    <property type="entry name" value="H-type_lectin_dom_sf"/>
</dbReference>
<dbReference type="Proteomes" id="UP001239909">
    <property type="component" value="Unassembled WGS sequence"/>
</dbReference>
<name>A0ABQ6LP94_9RHOB</name>
<dbReference type="SMART" id="SM01225">
    <property type="entry name" value="G8"/>
    <property type="match status" value="1"/>
</dbReference>
<dbReference type="PANTHER" id="PTHR46769:SF2">
    <property type="entry name" value="FIBROCYSTIN-L ISOFORM 2 PRECURSOR-RELATED"/>
    <property type="match status" value="1"/>
</dbReference>
<dbReference type="InterPro" id="IPR011050">
    <property type="entry name" value="Pectin_lyase_fold/virulence"/>
</dbReference>
<proteinExistence type="predicted"/>
<evidence type="ECO:0000256" key="4">
    <source>
        <dbReference type="ARBA" id="ARBA00023180"/>
    </source>
</evidence>
<keyword evidence="4" id="KW-0325">Glycoprotein</keyword>
<dbReference type="EMBL" id="BSYI01000031">
    <property type="protein sequence ID" value="GMG84204.1"/>
    <property type="molecule type" value="Genomic_DNA"/>
</dbReference>
<dbReference type="PROSITE" id="PS51484">
    <property type="entry name" value="G8"/>
    <property type="match status" value="1"/>
</dbReference>
<dbReference type="InterPro" id="IPR019316">
    <property type="entry name" value="G8_domain"/>
</dbReference>
<organism evidence="6 7">
    <name type="scientific">Paralimibaculum aggregatum</name>
    <dbReference type="NCBI Taxonomy" id="3036245"/>
    <lineage>
        <taxon>Bacteria</taxon>
        <taxon>Pseudomonadati</taxon>
        <taxon>Pseudomonadota</taxon>
        <taxon>Alphaproteobacteria</taxon>
        <taxon>Rhodobacterales</taxon>
        <taxon>Paracoccaceae</taxon>
        <taxon>Paralimibaculum</taxon>
    </lineage>
</organism>
<comment type="subcellular location">
    <subcellularLocation>
        <location evidence="1">Cell membrane</location>
    </subcellularLocation>
</comment>
<evidence type="ECO:0000256" key="1">
    <source>
        <dbReference type="ARBA" id="ARBA00004236"/>
    </source>
</evidence>
<evidence type="ECO:0000256" key="2">
    <source>
        <dbReference type="ARBA" id="ARBA00022475"/>
    </source>
</evidence>
<keyword evidence="7" id="KW-1185">Reference proteome</keyword>